<evidence type="ECO:0000313" key="10">
    <source>
        <dbReference type="Proteomes" id="UP000596092"/>
    </source>
</evidence>
<dbReference type="GO" id="GO:0051287">
    <property type="term" value="F:NAD binding"/>
    <property type="evidence" value="ECO:0007669"/>
    <property type="project" value="InterPro"/>
</dbReference>
<comment type="similarity">
    <text evidence="7">Belongs to the NAGSA dehydrogenase family. Type 1 subfamily.</text>
</comment>
<comment type="subcellular location">
    <subcellularLocation>
        <location evidence="7">Cytoplasm</location>
    </subcellularLocation>
</comment>
<dbReference type="CDD" id="cd17895">
    <property type="entry name" value="AGPR_1_N"/>
    <property type="match status" value="1"/>
</dbReference>
<dbReference type="GO" id="GO:0070401">
    <property type="term" value="F:NADP+ binding"/>
    <property type="evidence" value="ECO:0007669"/>
    <property type="project" value="InterPro"/>
</dbReference>
<dbReference type="CDD" id="cd23934">
    <property type="entry name" value="AGPR_1_C"/>
    <property type="match status" value="1"/>
</dbReference>
<dbReference type="GO" id="GO:0005737">
    <property type="term" value="C:cytoplasm"/>
    <property type="evidence" value="ECO:0007669"/>
    <property type="project" value="UniProtKB-SubCell"/>
</dbReference>
<proteinExistence type="inferred from homology"/>
<evidence type="ECO:0000256" key="3">
    <source>
        <dbReference type="ARBA" id="ARBA00022605"/>
    </source>
</evidence>
<dbReference type="EC" id="1.2.1.38" evidence="7"/>
<dbReference type="AlphaFoldDB" id="A0A7T5VF69"/>
<dbReference type="InterPro" id="IPR036291">
    <property type="entry name" value="NAD(P)-bd_dom_sf"/>
</dbReference>
<dbReference type="UniPathway" id="UPA00068">
    <property type="reaction ID" value="UER00108"/>
</dbReference>
<accession>A0A7T5VF69</accession>
<dbReference type="Pfam" id="PF22698">
    <property type="entry name" value="Semialdhyde_dhC_1"/>
    <property type="match status" value="1"/>
</dbReference>
<evidence type="ECO:0000256" key="5">
    <source>
        <dbReference type="ARBA" id="ARBA00023002"/>
    </source>
</evidence>
<dbReference type="HAMAP" id="MF_00150">
    <property type="entry name" value="ArgC_type1"/>
    <property type="match status" value="1"/>
</dbReference>
<dbReference type="InterPro" id="IPR058924">
    <property type="entry name" value="AGPR_dimerisation_dom"/>
</dbReference>
<comment type="catalytic activity">
    <reaction evidence="6 7">
        <text>N-acetyl-L-glutamate 5-semialdehyde + phosphate + NADP(+) = N-acetyl-L-glutamyl 5-phosphate + NADPH + H(+)</text>
        <dbReference type="Rhea" id="RHEA:21588"/>
        <dbReference type="ChEBI" id="CHEBI:15378"/>
        <dbReference type="ChEBI" id="CHEBI:29123"/>
        <dbReference type="ChEBI" id="CHEBI:43474"/>
        <dbReference type="ChEBI" id="CHEBI:57783"/>
        <dbReference type="ChEBI" id="CHEBI:57936"/>
        <dbReference type="ChEBI" id="CHEBI:58349"/>
        <dbReference type="EC" id="1.2.1.38"/>
    </reaction>
</comment>
<dbReference type="PANTHER" id="PTHR32338">
    <property type="entry name" value="N-ACETYL-GAMMA-GLUTAMYL-PHOSPHATE REDUCTASE, CHLOROPLASTIC-RELATED-RELATED"/>
    <property type="match status" value="1"/>
</dbReference>
<gene>
    <name evidence="7" type="primary">argC</name>
    <name evidence="9" type="ORF">HP555_12915</name>
</gene>
<protein>
    <recommendedName>
        <fullName evidence="7">N-acetyl-gamma-glutamyl-phosphate reductase</fullName>
        <shortName evidence="7">AGPR</shortName>
        <ecNumber evidence="7">1.2.1.38</ecNumber>
    </recommendedName>
    <alternativeName>
        <fullName evidence="7">N-acetyl-glutamate semialdehyde dehydrogenase</fullName>
        <shortName evidence="7">NAGSA dehydrogenase</shortName>
    </alternativeName>
</protein>
<dbReference type="GO" id="GO:0003942">
    <property type="term" value="F:N-acetyl-gamma-glutamyl-phosphate reductase activity"/>
    <property type="evidence" value="ECO:0007669"/>
    <property type="project" value="UniProtKB-UniRule"/>
</dbReference>
<keyword evidence="7" id="KW-0963">Cytoplasm</keyword>
<evidence type="ECO:0000259" key="8">
    <source>
        <dbReference type="SMART" id="SM00859"/>
    </source>
</evidence>
<keyword evidence="4 7" id="KW-0521">NADP</keyword>
<feature type="active site" evidence="7">
    <location>
        <position position="149"/>
    </location>
</feature>
<dbReference type="InterPro" id="IPR000706">
    <property type="entry name" value="AGPR_type-1"/>
</dbReference>
<dbReference type="FunFam" id="3.30.360.10:FF:000014">
    <property type="entry name" value="N-acetyl-gamma-glutamyl-phosphate reductase"/>
    <property type="match status" value="1"/>
</dbReference>
<dbReference type="Gene3D" id="3.40.50.720">
    <property type="entry name" value="NAD(P)-binding Rossmann-like Domain"/>
    <property type="match status" value="1"/>
</dbReference>
<keyword evidence="3 7" id="KW-0028">Amino-acid biosynthesis</keyword>
<evidence type="ECO:0000256" key="1">
    <source>
        <dbReference type="ARBA" id="ARBA00004862"/>
    </source>
</evidence>
<name>A0A7T5VF69_9BACT</name>
<dbReference type="Pfam" id="PF01118">
    <property type="entry name" value="Semialdhyde_dh"/>
    <property type="match status" value="1"/>
</dbReference>
<dbReference type="SUPFAM" id="SSF51735">
    <property type="entry name" value="NAD(P)-binding Rossmann-fold domains"/>
    <property type="match status" value="1"/>
</dbReference>
<keyword evidence="10" id="KW-1185">Reference proteome</keyword>
<dbReference type="SUPFAM" id="SSF55347">
    <property type="entry name" value="Glyceraldehyde-3-phosphate dehydrogenase-like, C-terminal domain"/>
    <property type="match status" value="1"/>
</dbReference>
<keyword evidence="2 7" id="KW-0055">Arginine biosynthesis</keyword>
<dbReference type="KEGG" id="dog:HP555_12915"/>
<evidence type="ECO:0000256" key="6">
    <source>
        <dbReference type="ARBA" id="ARBA00050557"/>
    </source>
</evidence>
<evidence type="ECO:0000313" key="9">
    <source>
        <dbReference type="EMBL" id="QQG66701.1"/>
    </source>
</evidence>
<evidence type="ECO:0000256" key="2">
    <source>
        <dbReference type="ARBA" id="ARBA00022571"/>
    </source>
</evidence>
<dbReference type="InterPro" id="IPR000534">
    <property type="entry name" value="Semialdehyde_DH_NAD-bd"/>
</dbReference>
<evidence type="ECO:0000256" key="4">
    <source>
        <dbReference type="ARBA" id="ARBA00022857"/>
    </source>
</evidence>
<evidence type="ECO:0000256" key="7">
    <source>
        <dbReference type="HAMAP-Rule" id="MF_00150"/>
    </source>
</evidence>
<dbReference type="Gene3D" id="3.30.360.10">
    <property type="entry name" value="Dihydrodipicolinate Reductase, domain 2"/>
    <property type="match status" value="1"/>
</dbReference>
<dbReference type="PANTHER" id="PTHR32338:SF10">
    <property type="entry name" value="N-ACETYL-GAMMA-GLUTAMYL-PHOSPHATE REDUCTASE, CHLOROPLASTIC-RELATED"/>
    <property type="match status" value="1"/>
</dbReference>
<dbReference type="Proteomes" id="UP000596092">
    <property type="component" value="Chromosome"/>
</dbReference>
<dbReference type="RefSeq" id="WP_199262984.1">
    <property type="nucleotide sequence ID" value="NZ_CP054140.1"/>
</dbReference>
<comment type="pathway">
    <text evidence="1 7">Amino-acid biosynthesis; L-arginine biosynthesis; N(2)-acetyl-L-ornithine from L-glutamate: step 3/4.</text>
</comment>
<keyword evidence="5 7" id="KW-0560">Oxidoreductase</keyword>
<comment type="function">
    <text evidence="7">Catalyzes the NADPH-dependent reduction of N-acetyl-5-glutamyl phosphate to yield N-acetyl-L-glutamate 5-semialdehyde.</text>
</comment>
<dbReference type="SMART" id="SM00859">
    <property type="entry name" value="Semialdhyde_dh"/>
    <property type="match status" value="1"/>
</dbReference>
<dbReference type="InterPro" id="IPR050085">
    <property type="entry name" value="AGPR"/>
</dbReference>
<dbReference type="NCBIfam" id="TIGR01850">
    <property type="entry name" value="argC"/>
    <property type="match status" value="1"/>
</dbReference>
<reference evidence="9 10" key="1">
    <citation type="submission" date="2020-05" db="EMBL/GenBank/DDBJ databases">
        <title>Complete genome of Desulfobulbus oligotrophicus.</title>
        <authorList>
            <person name="Podar M."/>
        </authorList>
    </citation>
    <scope>NUCLEOTIDE SEQUENCE [LARGE SCALE GENOMIC DNA]</scope>
    <source>
        <strain evidence="9 10">Prop6</strain>
    </source>
</reference>
<organism evidence="9 10">
    <name type="scientific">Desulfobulbus oligotrophicus</name>
    <dbReference type="NCBI Taxonomy" id="1909699"/>
    <lineage>
        <taxon>Bacteria</taxon>
        <taxon>Pseudomonadati</taxon>
        <taxon>Thermodesulfobacteriota</taxon>
        <taxon>Desulfobulbia</taxon>
        <taxon>Desulfobulbales</taxon>
        <taxon>Desulfobulbaceae</taxon>
        <taxon>Desulfobulbus</taxon>
    </lineage>
</organism>
<feature type="domain" description="Semialdehyde dehydrogenase NAD-binding" evidence="8">
    <location>
        <begin position="3"/>
        <end position="141"/>
    </location>
</feature>
<dbReference type="GO" id="GO:0006526">
    <property type="term" value="P:L-arginine biosynthetic process"/>
    <property type="evidence" value="ECO:0007669"/>
    <property type="project" value="UniProtKB-UniRule"/>
</dbReference>
<sequence length="346" mass="37889">MVRVGIVGASGYTGAELARLLAGHEKVTITAATSRQYAGKALAEVFPNLRKRIDITCENLTTDELVERADFFFTAVPHKTAMDVVPQLLAAGKKVVDLSADFRIHDSTTYEEWYQKHTCPELLDQAVYGLPELYREQIRQTRLTANPGCYPTSVILALAPLLREEMIDPATLIVDSKSGTSGAGRAASVGTLFCEVADGFKPYKVGGTHRHIPEIEQELSIAAGQPVTISFTPHLLPLSRGILSTIYAALTDKGRETDLQALYERVYREEPFVRLLPSGTPPATQHVRGSNYCDLSLQKDRRTNRLIVMSAIDNIVKGASGQAIQNMNLMNGFPETEGLLGAPFFP</sequence>
<dbReference type="EMBL" id="CP054140">
    <property type="protein sequence ID" value="QQG66701.1"/>
    <property type="molecule type" value="Genomic_DNA"/>
</dbReference>